<gene>
    <name evidence="1" type="ORF">HNP86_001783</name>
</gene>
<dbReference type="RefSeq" id="WP_181501450.1">
    <property type="nucleotide sequence ID" value="NZ_JACDUH010000003.1"/>
</dbReference>
<evidence type="ECO:0000313" key="2">
    <source>
        <dbReference type="Proteomes" id="UP000564425"/>
    </source>
</evidence>
<evidence type="ECO:0000313" key="1">
    <source>
        <dbReference type="EMBL" id="MBA2851624.1"/>
    </source>
</evidence>
<organism evidence="1 2">
    <name type="scientific">Methanococcus maripaludis</name>
    <name type="common">Methanococcus deltae</name>
    <dbReference type="NCBI Taxonomy" id="39152"/>
    <lineage>
        <taxon>Archaea</taxon>
        <taxon>Methanobacteriati</taxon>
        <taxon>Methanobacteriota</taxon>
        <taxon>Methanomada group</taxon>
        <taxon>Methanococci</taxon>
        <taxon>Methanococcales</taxon>
        <taxon>Methanococcaceae</taxon>
        <taxon>Methanococcus</taxon>
    </lineage>
</organism>
<accession>A0A7J9NWI6</accession>
<proteinExistence type="predicted"/>
<sequence length="127" mass="15026">MRKFITLAFILLTMFYCTNCVSASTDVININEYTAKYSFAGCYIHNINFYNGVWTFDILNTNEYTVTCYLDYNPHAGLSKIEYFNMKQFPIKPGNNKYRLAWWDDLTLGAYTLYMDDSRFEYIIIKV</sequence>
<dbReference type="EMBL" id="JACDUH010000003">
    <property type="protein sequence ID" value="MBA2851624.1"/>
    <property type="molecule type" value="Genomic_DNA"/>
</dbReference>
<name>A0A7J9NWI6_METMI</name>
<reference evidence="1 2" key="1">
    <citation type="submission" date="2020-07" db="EMBL/GenBank/DDBJ databases">
        <title>Genomic Encyclopedia of Type Strains, Phase IV (KMG-V): Genome sequencing to study the core and pangenomes of soil and plant-associated prokaryotes.</title>
        <authorList>
            <person name="Whitman W."/>
        </authorList>
    </citation>
    <scope>NUCLEOTIDE SEQUENCE [LARGE SCALE GENOMIC DNA]</scope>
    <source>
        <strain evidence="1 2">A1</strain>
    </source>
</reference>
<dbReference type="AlphaFoldDB" id="A0A7J9NWI6"/>
<comment type="caution">
    <text evidence="1">The sequence shown here is derived from an EMBL/GenBank/DDBJ whole genome shotgun (WGS) entry which is preliminary data.</text>
</comment>
<protein>
    <submittedName>
        <fullName evidence="1">Uncharacterized protein</fullName>
    </submittedName>
</protein>
<dbReference type="Proteomes" id="UP000564425">
    <property type="component" value="Unassembled WGS sequence"/>
</dbReference>